<evidence type="ECO:0000259" key="7">
    <source>
        <dbReference type="PROSITE" id="PS50011"/>
    </source>
</evidence>
<evidence type="ECO:0000256" key="2">
    <source>
        <dbReference type="ARBA" id="ARBA00022741"/>
    </source>
</evidence>
<keyword evidence="4" id="KW-0067">ATP-binding</keyword>
<evidence type="ECO:0000313" key="8">
    <source>
        <dbReference type="Proteomes" id="UP000887574"/>
    </source>
</evidence>
<dbReference type="WBParaSite" id="jg1254">
    <property type="protein sequence ID" value="jg1254"/>
    <property type="gene ID" value="jg1254"/>
</dbReference>
<dbReference type="Pfam" id="PF00069">
    <property type="entry name" value="Pkinase"/>
    <property type="match status" value="1"/>
</dbReference>
<evidence type="ECO:0000256" key="4">
    <source>
        <dbReference type="ARBA" id="ARBA00022840"/>
    </source>
</evidence>
<evidence type="ECO:0000256" key="3">
    <source>
        <dbReference type="ARBA" id="ARBA00022777"/>
    </source>
</evidence>
<accession>A0A915CTU0</accession>
<keyword evidence="2" id="KW-0547">Nucleotide-binding</keyword>
<dbReference type="SUPFAM" id="SSF56112">
    <property type="entry name" value="Protein kinase-like (PK-like)"/>
    <property type="match status" value="1"/>
</dbReference>
<protein>
    <recommendedName>
        <fullName evidence="6">mitogen-activated protein kinase kinase</fullName>
        <ecNumber evidence="6">2.7.12.2</ecNumber>
    </recommendedName>
</protein>
<dbReference type="AlphaFoldDB" id="A0A915CTU0"/>
<dbReference type="InterPro" id="IPR000719">
    <property type="entry name" value="Prot_kinase_dom"/>
</dbReference>
<dbReference type="SMART" id="SM00220">
    <property type="entry name" value="S_TKc"/>
    <property type="match status" value="1"/>
</dbReference>
<dbReference type="GO" id="GO:0051403">
    <property type="term" value="P:stress-activated MAPK cascade"/>
    <property type="evidence" value="ECO:0007669"/>
    <property type="project" value="TreeGrafter"/>
</dbReference>
<dbReference type="PROSITE" id="PS50011">
    <property type="entry name" value="PROTEIN_KINASE_DOM"/>
    <property type="match status" value="1"/>
</dbReference>
<organism evidence="8 9">
    <name type="scientific">Ditylenchus dipsaci</name>
    <dbReference type="NCBI Taxonomy" id="166011"/>
    <lineage>
        <taxon>Eukaryota</taxon>
        <taxon>Metazoa</taxon>
        <taxon>Ecdysozoa</taxon>
        <taxon>Nematoda</taxon>
        <taxon>Chromadorea</taxon>
        <taxon>Rhabditida</taxon>
        <taxon>Tylenchina</taxon>
        <taxon>Tylenchomorpha</taxon>
        <taxon>Sphaerularioidea</taxon>
        <taxon>Anguinidae</taxon>
        <taxon>Anguininae</taxon>
        <taxon>Ditylenchus</taxon>
    </lineage>
</organism>
<dbReference type="PANTHER" id="PTHR48013:SF28">
    <property type="entry name" value="DUAL SPECIFICITY MITOGEN-ACTIVATED PROTEIN KINASE KINASE SEK-1"/>
    <property type="match status" value="1"/>
</dbReference>
<keyword evidence="3" id="KW-0418">Kinase</keyword>
<evidence type="ECO:0000256" key="6">
    <source>
        <dbReference type="ARBA" id="ARBA00038999"/>
    </source>
</evidence>
<dbReference type="PANTHER" id="PTHR48013">
    <property type="entry name" value="DUAL SPECIFICITY MITOGEN-ACTIVATED PROTEIN KINASE KINASE 5-RELATED"/>
    <property type="match status" value="1"/>
</dbReference>
<feature type="domain" description="Protein kinase" evidence="7">
    <location>
        <begin position="1"/>
        <end position="232"/>
    </location>
</feature>
<evidence type="ECO:0000256" key="1">
    <source>
        <dbReference type="ARBA" id="ARBA00022679"/>
    </source>
</evidence>
<evidence type="ECO:0000256" key="5">
    <source>
        <dbReference type="ARBA" id="ARBA00038035"/>
    </source>
</evidence>
<dbReference type="GO" id="GO:0005524">
    <property type="term" value="F:ATP binding"/>
    <property type="evidence" value="ECO:0007669"/>
    <property type="project" value="UniProtKB-KW"/>
</dbReference>
<dbReference type="EC" id="2.7.12.2" evidence="6"/>
<keyword evidence="1" id="KW-0808">Transferase</keyword>
<dbReference type="Gene3D" id="1.10.510.10">
    <property type="entry name" value="Transferase(Phosphotransferase) domain 1"/>
    <property type="match status" value="1"/>
</dbReference>
<reference evidence="9" key="1">
    <citation type="submission" date="2022-11" db="UniProtKB">
        <authorList>
            <consortium name="WormBaseParasite"/>
        </authorList>
    </citation>
    <scope>IDENTIFICATION</scope>
</reference>
<keyword evidence="8" id="KW-1185">Reference proteome</keyword>
<name>A0A915CTU0_9BILA</name>
<dbReference type="InterPro" id="IPR011009">
    <property type="entry name" value="Kinase-like_dom_sf"/>
</dbReference>
<sequence>MSSYHSKPSSSALFAAIQAQIEIHTHSSSNDDHIVPDGAKDVHQISYMRFVHDTRALSNYKKKSGQFKMLQYVLIVFTKLWSMRRKSIFDERVFGIIILHALNNLKQLKHIIHRDVKPSNIFGYLEDSIARTKDVGCRPYMSPERLMAAQEEYDIRTDVWSLGITLIEVARGEFPYPNFNDKCIFAQLQQVVCGDPLFMTPRDNFTSKTVQFLIKEYTDRPTYEELMHTEFFLHFSAIPMKEEYVKAYVQRMLTIAEGC</sequence>
<dbReference type="Proteomes" id="UP000887574">
    <property type="component" value="Unplaced"/>
</dbReference>
<evidence type="ECO:0000313" key="9">
    <source>
        <dbReference type="WBParaSite" id="jg1254"/>
    </source>
</evidence>
<proteinExistence type="inferred from homology"/>
<dbReference type="GO" id="GO:0004708">
    <property type="term" value="F:MAP kinase kinase activity"/>
    <property type="evidence" value="ECO:0007669"/>
    <property type="project" value="UniProtKB-EC"/>
</dbReference>
<comment type="similarity">
    <text evidence="5">Belongs to the protein kinase superfamily. STE Ser/Thr protein kinase family. MAP kinase kinase subfamily.</text>
</comment>